<evidence type="ECO:0000313" key="2">
    <source>
        <dbReference type="EMBL" id="MCO6406671.1"/>
    </source>
</evidence>
<proteinExistence type="predicted"/>
<dbReference type="Gene3D" id="1.10.1130.10">
    <property type="entry name" value="Flavocytochrome C3, Chain A"/>
    <property type="match status" value="1"/>
</dbReference>
<keyword evidence="3" id="KW-1185">Reference proteome</keyword>
<dbReference type="SUPFAM" id="SSF48695">
    <property type="entry name" value="Multiheme cytochromes"/>
    <property type="match status" value="1"/>
</dbReference>
<dbReference type="Proteomes" id="UP001320715">
    <property type="component" value="Unassembled WGS sequence"/>
</dbReference>
<dbReference type="InterPro" id="IPR051829">
    <property type="entry name" value="Multiheme_Cytochr_ET"/>
</dbReference>
<evidence type="ECO:0000313" key="3">
    <source>
        <dbReference type="Proteomes" id="UP001320715"/>
    </source>
</evidence>
<dbReference type="InterPro" id="IPR036280">
    <property type="entry name" value="Multihaem_cyt_sf"/>
</dbReference>
<protein>
    <submittedName>
        <fullName evidence="2">Polyheme membrane-associated cytochrome C</fullName>
    </submittedName>
</protein>
<reference evidence="2 3" key="1">
    <citation type="submission" date="2020-01" db="EMBL/GenBank/DDBJ databases">
        <title>Genomes of bacteria type strains.</title>
        <authorList>
            <person name="Chen J."/>
            <person name="Zhu S."/>
            <person name="Yang J."/>
        </authorList>
    </citation>
    <scope>NUCLEOTIDE SEQUENCE [LARGE SCALE GENOMIC DNA]</scope>
    <source>
        <strain evidence="2 3">DSM 16655</strain>
    </source>
</reference>
<dbReference type="EMBL" id="JAAAML010000001">
    <property type="protein sequence ID" value="MCO6406671.1"/>
    <property type="molecule type" value="Genomic_DNA"/>
</dbReference>
<keyword evidence="1" id="KW-0732">Signal</keyword>
<organism evidence="2 3">
    <name type="scientific">Hoeflea alexandrii</name>
    <dbReference type="NCBI Taxonomy" id="288436"/>
    <lineage>
        <taxon>Bacteria</taxon>
        <taxon>Pseudomonadati</taxon>
        <taxon>Pseudomonadota</taxon>
        <taxon>Alphaproteobacteria</taxon>
        <taxon>Hyphomicrobiales</taxon>
        <taxon>Rhizobiaceae</taxon>
        <taxon>Hoeflea</taxon>
    </lineage>
</organism>
<evidence type="ECO:0000256" key="1">
    <source>
        <dbReference type="ARBA" id="ARBA00022729"/>
    </source>
</evidence>
<dbReference type="PANTHER" id="PTHR35038:SF8">
    <property type="entry name" value="C-TYPE POLYHEME CYTOCHROME OMCC"/>
    <property type="match status" value="1"/>
</dbReference>
<gene>
    <name evidence="2" type="ORF">GTW23_00675</name>
</gene>
<comment type="caution">
    <text evidence="2">The sequence shown here is derived from an EMBL/GenBank/DDBJ whole genome shotgun (WGS) entry which is preliminary data.</text>
</comment>
<sequence length="325" mass="34480">MASPHGDRKSESFVHWNKDGAVPEDCATCHSGPGLLDFLGADGSMAGKVDAPGTIESPVDCVACHNQAASSLEQITFPSGEIMTEASPSAICMVCHQGRASGDAVNAAIAGSENDTINAELGFINVHYAASAATMFGGAVRGGYQYEGKTYAEKFAHVPDFNSCTTCHNPHTTKVVAIDQCVACHKGAETISAIRTTPADIDGDGDAQEGISAEIATLHEKLGDAIMLYAKDVVGKPVVYDAHAYPYFFNDLNGNGQADPDEAKFPNSYKSWTPRLLRAAYNYQFLAKEPGAYAHNPRYAIQLAYDSLEDLSSKAAVDMAGMTRP</sequence>
<name>A0ABT1CMS0_9HYPH</name>
<accession>A0ABT1CMS0</accession>
<dbReference type="PANTHER" id="PTHR35038">
    <property type="entry name" value="DISSIMILATORY SULFITE REDUCTASE SIRA"/>
    <property type="match status" value="1"/>
</dbReference>